<gene>
    <name evidence="1" type="ORF">SAMN04489750_0354</name>
</gene>
<keyword evidence="2" id="KW-1185">Reference proteome</keyword>
<organism evidence="1 2">
    <name type="scientific">Branchiibius hedensis</name>
    <dbReference type="NCBI Taxonomy" id="672460"/>
    <lineage>
        <taxon>Bacteria</taxon>
        <taxon>Bacillati</taxon>
        <taxon>Actinomycetota</taxon>
        <taxon>Actinomycetes</taxon>
        <taxon>Micrococcales</taxon>
        <taxon>Dermacoccaceae</taxon>
        <taxon>Branchiibius</taxon>
    </lineage>
</organism>
<dbReference type="OrthoDB" id="255603at2"/>
<sequence>MTTDSEAIEDAVLVRLLANEEPPGRLCSYGPGTDQVWEEYGDPRHPLTVLVHGGYFRPSVDRTYLRPMAVALAAIDLRVVLAEYRRIPGAPWASAQDLRDLDDVLGAATWVGHSAGGALVMRHGAERTRSTVALAPVGDFAKSYRGGHGRHAVRDWIGGSPQDKPADWKALDPSGLQVDRLTILHGDLDQAVPPHVNADLEVQWIRGAHHFDLVDPDSRFWPDVSASIAAATRG</sequence>
<evidence type="ECO:0008006" key="3">
    <source>
        <dbReference type="Google" id="ProtNLM"/>
    </source>
</evidence>
<proteinExistence type="predicted"/>
<protein>
    <recommendedName>
        <fullName evidence="3">Alpha/beta hydrolase family protein</fullName>
    </recommendedName>
</protein>
<name>A0A2Y9C0T4_9MICO</name>
<dbReference type="EMBL" id="UESZ01000001">
    <property type="protein sequence ID" value="SSA33083.1"/>
    <property type="molecule type" value="Genomic_DNA"/>
</dbReference>
<dbReference type="Gene3D" id="3.40.50.1820">
    <property type="entry name" value="alpha/beta hydrolase"/>
    <property type="match status" value="1"/>
</dbReference>
<dbReference type="RefSeq" id="WP_109683826.1">
    <property type="nucleotide sequence ID" value="NZ_QGDN01000001.1"/>
</dbReference>
<reference evidence="2" key="1">
    <citation type="submission" date="2016-10" db="EMBL/GenBank/DDBJ databases">
        <authorList>
            <person name="Varghese N."/>
            <person name="Submissions S."/>
        </authorList>
    </citation>
    <scope>NUCLEOTIDE SEQUENCE [LARGE SCALE GENOMIC DNA]</scope>
    <source>
        <strain evidence="2">DSM 22951</strain>
    </source>
</reference>
<accession>A0A2Y9C0T4</accession>
<dbReference type="Proteomes" id="UP000250028">
    <property type="component" value="Unassembled WGS sequence"/>
</dbReference>
<evidence type="ECO:0000313" key="1">
    <source>
        <dbReference type="EMBL" id="SSA33083.1"/>
    </source>
</evidence>
<evidence type="ECO:0000313" key="2">
    <source>
        <dbReference type="Proteomes" id="UP000250028"/>
    </source>
</evidence>
<dbReference type="SUPFAM" id="SSF53474">
    <property type="entry name" value="alpha/beta-Hydrolases"/>
    <property type="match status" value="1"/>
</dbReference>
<dbReference type="InterPro" id="IPR029058">
    <property type="entry name" value="AB_hydrolase_fold"/>
</dbReference>
<dbReference type="AlphaFoldDB" id="A0A2Y9C0T4"/>